<evidence type="ECO:0000256" key="1">
    <source>
        <dbReference type="SAM" id="MobiDB-lite"/>
    </source>
</evidence>
<proteinExistence type="predicted"/>
<feature type="region of interest" description="Disordered" evidence="1">
    <location>
        <begin position="635"/>
        <end position="661"/>
    </location>
</feature>
<name>A0A0N1HZH0_LEPSE</name>
<keyword evidence="3" id="KW-1185">Reference proteome</keyword>
<comment type="caution">
    <text evidence="2">The sequence shown here is derived from an EMBL/GenBank/DDBJ whole genome shotgun (WGS) entry which is preliminary data.</text>
</comment>
<dbReference type="VEuPathDB" id="TriTrypDB:Lsey_0549_0020"/>
<protein>
    <submittedName>
        <fullName evidence="2">Uncharacterized protein</fullName>
    </submittedName>
</protein>
<sequence length="855" mass="92351">MPFYNVTAEEAKSISEFTERRTARKLMTLVGDQTGAVEMREESIAQSTTPYLDHVVSVVEAVLRRYAAACTAAVDRSREENPENEEQPPSSSAGASAAAHSSGERLFPFPSLFLHTPRQLVDMQDAVAGAAREHPSWPVLPSATHNSQGGSASISNVHCTPSMPPMGLLYTQARTSAAEAAAVKWEGAEGGESEGGESGVRGSSGCAADSSDGGGSKHTTDALTMVPVPLPCEVVHQFPPELHRSAAAVLLNAHLEAARRMVNVSLTPPAFASPASLQEMVQVVLQAEAALVVAAPPPPTTTPQDVDERPVGMSPTEASVTEEAQMAPFLLSPDATSCVLVACRVQLHPSIQRLVEAMERQRMLSTLRSTFSSDDGACLMFLRACLRTATACMIHLDGTAGVTEALQQMVWGSAVPAFIHAVHRHCCQSHASSAASPADALRLLQETLNAVYRAVKSAPAHETEAAGLSLQDPGSLLHVEWYVVGGVRITKHAAPVLEAVFHVFFPRRPPPSASASPTSPASSVLLKEEVELHSLLGLSPGPQEPLTLRIAHRLREGGQCFWSFNTTFQPWCVDPNANQRYAYPMTWGLLLSVATGHCWPATVQQGTRMIPMCEVRQIAAGFGYRWITPLVSDATEKRASDKPVEHREQRTGPDNYGREDGDRAAGLIVMRNAVPSQTVMQRMNKLASTVPPEQRLWSAFRVYSAFSKESPVSEDDDPPSSSRMSLSLASYVRTLIDRQEAWWARRTSAPTAEAAIHPSPPQRTLPLLIRGRCAANSADSDDDRSKGRVTCWERLQFDAVKDALAQPKVSFLGSSTTPHCEPPDFCDLMRNQLLWRASVSSADVFVDGTDGLYID</sequence>
<reference evidence="2 3" key="1">
    <citation type="journal article" date="2015" name="PLoS Pathog.">
        <title>Leptomonas seymouri: Adaptations to the Dixenous Life Cycle Analyzed by Genome Sequencing, Transcriptome Profiling and Co-infection with Leishmania donovani.</title>
        <authorList>
            <person name="Kraeva N."/>
            <person name="Butenko A."/>
            <person name="Hlavacova J."/>
            <person name="Kostygov A."/>
            <person name="Myskova J."/>
            <person name="Grybchuk D."/>
            <person name="Lestinova T."/>
            <person name="Votypka J."/>
            <person name="Volf P."/>
            <person name="Opperdoes F."/>
            <person name="Flegontov P."/>
            <person name="Lukes J."/>
            <person name="Yurchenko V."/>
        </authorList>
    </citation>
    <scope>NUCLEOTIDE SEQUENCE [LARGE SCALE GENOMIC DNA]</scope>
    <source>
        <strain evidence="2 3">ATCC 30220</strain>
    </source>
</reference>
<dbReference type="OrthoDB" id="273704at2759"/>
<evidence type="ECO:0000313" key="3">
    <source>
        <dbReference type="Proteomes" id="UP000038009"/>
    </source>
</evidence>
<feature type="region of interest" description="Disordered" evidence="1">
    <location>
        <begin position="132"/>
        <end position="153"/>
    </location>
</feature>
<organism evidence="2 3">
    <name type="scientific">Leptomonas seymouri</name>
    <dbReference type="NCBI Taxonomy" id="5684"/>
    <lineage>
        <taxon>Eukaryota</taxon>
        <taxon>Discoba</taxon>
        <taxon>Euglenozoa</taxon>
        <taxon>Kinetoplastea</taxon>
        <taxon>Metakinetoplastina</taxon>
        <taxon>Trypanosomatida</taxon>
        <taxon>Trypanosomatidae</taxon>
        <taxon>Leishmaniinae</taxon>
        <taxon>Leptomonas</taxon>
    </lineage>
</organism>
<feature type="compositionally biased region" description="Low complexity" evidence="1">
    <location>
        <begin position="200"/>
        <end position="211"/>
    </location>
</feature>
<dbReference type="Proteomes" id="UP000038009">
    <property type="component" value="Unassembled WGS sequence"/>
</dbReference>
<accession>A0A0N1HZH0</accession>
<dbReference type="EMBL" id="LJSK01000549">
    <property type="protein sequence ID" value="KPI82773.1"/>
    <property type="molecule type" value="Genomic_DNA"/>
</dbReference>
<dbReference type="AlphaFoldDB" id="A0A0N1HZH0"/>
<evidence type="ECO:0000313" key="2">
    <source>
        <dbReference type="EMBL" id="KPI82773.1"/>
    </source>
</evidence>
<feature type="region of interest" description="Disordered" evidence="1">
    <location>
        <begin position="181"/>
        <end position="222"/>
    </location>
</feature>
<feature type="compositionally biased region" description="Polar residues" evidence="1">
    <location>
        <begin position="143"/>
        <end position="153"/>
    </location>
</feature>
<feature type="region of interest" description="Disordered" evidence="1">
    <location>
        <begin position="74"/>
        <end position="101"/>
    </location>
</feature>
<dbReference type="OMA" id="HAVHQHY"/>
<gene>
    <name evidence="2" type="ORF">ABL78_8215</name>
</gene>
<feature type="compositionally biased region" description="Low complexity" evidence="1">
    <location>
        <begin position="87"/>
        <end position="101"/>
    </location>
</feature>